<dbReference type="Gene3D" id="3.40.1080.10">
    <property type="entry name" value="Glutaconate Coenzyme A-transferase"/>
    <property type="match status" value="1"/>
</dbReference>
<keyword evidence="2" id="KW-0808">Transferase</keyword>
<dbReference type="GO" id="GO:0016740">
    <property type="term" value="F:transferase activity"/>
    <property type="evidence" value="ECO:0007669"/>
    <property type="project" value="UniProtKB-KW"/>
</dbReference>
<keyword evidence="3" id="KW-1185">Reference proteome</keyword>
<evidence type="ECO:0000313" key="3">
    <source>
        <dbReference type="Proteomes" id="UP000704176"/>
    </source>
</evidence>
<dbReference type="Proteomes" id="UP000704176">
    <property type="component" value="Unassembled WGS sequence"/>
</dbReference>
<feature type="non-terminal residue" evidence="2">
    <location>
        <position position="1"/>
    </location>
</feature>
<dbReference type="EMBL" id="JAIRBM010000027">
    <property type="protein sequence ID" value="MBZ6079117.1"/>
    <property type="molecule type" value="Genomic_DNA"/>
</dbReference>
<reference evidence="2 3" key="1">
    <citation type="submission" date="2021-09" db="EMBL/GenBank/DDBJ databases">
        <title>The complete genome sequence of a new microorganism.</title>
        <authorList>
            <person name="Zi Z."/>
        </authorList>
    </citation>
    <scope>NUCLEOTIDE SEQUENCE [LARGE SCALE GENOMIC DNA]</scope>
    <source>
        <strain evidence="2 3">WGZ8</strain>
    </source>
</reference>
<comment type="caution">
    <text evidence="2">The sequence shown here is derived from an EMBL/GenBank/DDBJ whole genome shotgun (WGS) entry which is preliminary data.</text>
</comment>
<evidence type="ECO:0000313" key="2">
    <source>
        <dbReference type="EMBL" id="MBZ6079117.1"/>
    </source>
</evidence>
<name>A0ABS7VVW8_9HYPH</name>
<sequence>KKGGSGMTLIELADGVTLDEITAKTQAAFKVNLNSKQSNAA</sequence>
<organism evidence="2 3">
    <name type="scientific">Microvirga puerhi</name>
    <dbReference type="NCBI Taxonomy" id="2876078"/>
    <lineage>
        <taxon>Bacteria</taxon>
        <taxon>Pseudomonadati</taxon>
        <taxon>Pseudomonadota</taxon>
        <taxon>Alphaproteobacteria</taxon>
        <taxon>Hyphomicrobiales</taxon>
        <taxon>Methylobacteriaceae</taxon>
        <taxon>Microvirga</taxon>
    </lineage>
</organism>
<proteinExistence type="predicted"/>
<gene>
    <name evidence="1" type="ORF">K9B37_00005</name>
    <name evidence="2" type="ORF">K9B37_22950</name>
</gene>
<accession>A0ABS7VVW8</accession>
<dbReference type="EMBL" id="JAIRBM010000001">
    <property type="protein sequence ID" value="MBZ6074682.1"/>
    <property type="molecule type" value="Genomic_DNA"/>
</dbReference>
<protein>
    <submittedName>
        <fullName evidence="2">Succinyl-CoA--3-ketoacid-CoA transferase</fullName>
    </submittedName>
</protein>
<evidence type="ECO:0000313" key="1">
    <source>
        <dbReference type="EMBL" id="MBZ6074682.1"/>
    </source>
</evidence>